<feature type="compositionally biased region" description="Polar residues" evidence="21">
    <location>
        <begin position="266"/>
        <end position="281"/>
    </location>
</feature>
<dbReference type="FunFam" id="1.20.5.370:FF:000011">
    <property type="entry name" value="DNA repair protein XRCC4 isoform X2"/>
    <property type="match status" value="1"/>
</dbReference>
<keyword evidence="7" id="KW-0597">Phosphoprotein</keyword>
<reference evidence="25" key="2">
    <citation type="submission" date="2025-09" db="UniProtKB">
        <authorList>
            <consortium name="Ensembl"/>
        </authorList>
    </citation>
    <scope>IDENTIFICATION</scope>
</reference>
<evidence type="ECO:0000256" key="19">
    <source>
        <dbReference type="ARBA" id="ARBA00079582"/>
    </source>
</evidence>
<keyword evidence="14" id="KW-0539">Nucleus</keyword>
<dbReference type="GO" id="GO:0005958">
    <property type="term" value="C:DNA-dependent protein kinase-DNA ligase 4 complex"/>
    <property type="evidence" value="ECO:0007669"/>
    <property type="project" value="Ensembl"/>
</dbReference>
<dbReference type="GO" id="GO:0033152">
    <property type="term" value="P:immunoglobulin V(D)J recombination"/>
    <property type="evidence" value="ECO:0007669"/>
    <property type="project" value="TreeGrafter"/>
</dbReference>
<evidence type="ECO:0000256" key="7">
    <source>
        <dbReference type="ARBA" id="ARBA00022553"/>
    </source>
</evidence>
<dbReference type="PANTHER" id="PTHR28559">
    <property type="entry name" value="DNA REPAIR PROTEIN XRCC4"/>
    <property type="match status" value="1"/>
</dbReference>
<protein>
    <recommendedName>
        <fullName evidence="18">DNA repair protein XRCC4</fullName>
    </recommendedName>
    <alternativeName>
        <fullName evidence="19">X-ray repair cross-complementing protein 4</fullName>
    </alternativeName>
</protein>
<evidence type="ECO:0000256" key="4">
    <source>
        <dbReference type="ARBA" id="ARBA00022454"/>
    </source>
</evidence>
<dbReference type="InterPro" id="IPR053962">
    <property type="entry name" value="XRCC4_CC"/>
</dbReference>
<dbReference type="PANTHER" id="PTHR28559:SF1">
    <property type="entry name" value="DNA REPAIR PROTEIN XRCC4"/>
    <property type="match status" value="1"/>
</dbReference>
<reference evidence="25" key="1">
    <citation type="submission" date="2025-08" db="UniProtKB">
        <authorList>
            <consortium name="Ensembl"/>
        </authorList>
    </citation>
    <scope>IDENTIFICATION</scope>
</reference>
<evidence type="ECO:0000256" key="15">
    <source>
        <dbReference type="ARBA" id="ARBA00025728"/>
    </source>
</evidence>
<keyword evidence="6" id="KW-1017">Isopeptide bond</keyword>
<dbReference type="InterPro" id="IPR009089">
    <property type="entry name" value="XRCC4_N_sf"/>
</dbReference>
<dbReference type="GO" id="GO:0006303">
    <property type="term" value="P:double-strand break repair via nonhomologous end joining"/>
    <property type="evidence" value="ECO:0007669"/>
    <property type="project" value="Ensembl"/>
</dbReference>
<dbReference type="GeneTree" id="ENSGT00390000017079"/>
<dbReference type="InterPro" id="IPR053963">
    <property type="entry name" value="XRCC4_C"/>
</dbReference>
<evidence type="ECO:0000313" key="25">
    <source>
        <dbReference type="Ensembl" id="ENSPTXP00000006427.1"/>
    </source>
</evidence>
<dbReference type="GO" id="GO:0035861">
    <property type="term" value="C:site of double-strand break"/>
    <property type="evidence" value="ECO:0007669"/>
    <property type="project" value="Ensembl"/>
</dbReference>
<feature type="region of interest" description="Disordered" evidence="21">
    <location>
        <begin position="259"/>
        <end position="281"/>
    </location>
</feature>
<comment type="similarity">
    <text evidence="15">Belongs to the XRCC4-XLF family. XRCC4 subfamily.</text>
</comment>
<feature type="domain" description="XRCC4 N-terminal" evidence="22">
    <location>
        <begin position="17"/>
        <end position="118"/>
    </location>
</feature>
<dbReference type="GO" id="GO:0005654">
    <property type="term" value="C:nucleoplasm"/>
    <property type="evidence" value="ECO:0007669"/>
    <property type="project" value="Ensembl"/>
</dbReference>
<dbReference type="GO" id="GO:1990166">
    <property type="term" value="P:protein localization to site of double-strand break"/>
    <property type="evidence" value="ECO:0007669"/>
    <property type="project" value="Ensembl"/>
</dbReference>
<evidence type="ECO:0000256" key="8">
    <source>
        <dbReference type="ARBA" id="ARBA00022763"/>
    </source>
</evidence>
<comment type="subunit">
    <text evidence="17">Interacts with XKR4; interacts with the processed form of XKR4, which is cleaved by caspase.</text>
</comment>
<organism evidence="25 26">
    <name type="scientific">Pseudonaja textilis</name>
    <name type="common">Eastern brown snake</name>
    <dbReference type="NCBI Taxonomy" id="8673"/>
    <lineage>
        <taxon>Eukaryota</taxon>
        <taxon>Metazoa</taxon>
        <taxon>Chordata</taxon>
        <taxon>Craniata</taxon>
        <taxon>Vertebrata</taxon>
        <taxon>Euteleostomi</taxon>
        <taxon>Lepidosauria</taxon>
        <taxon>Squamata</taxon>
        <taxon>Bifurcata</taxon>
        <taxon>Unidentata</taxon>
        <taxon>Episquamata</taxon>
        <taxon>Toxicofera</taxon>
        <taxon>Serpentes</taxon>
        <taxon>Colubroidea</taxon>
        <taxon>Elapidae</taxon>
        <taxon>Hydrophiinae</taxon>
        <taxon>Pseudonaja</taxon>
    </lineage>
</organism>
<keyword evidence="11" id="KW-0238">DNA-binding</keyword>
<evidence type="ECO:0000256" key="13">
    <source>
        <dbReference type="ARBA" id="ARBA00023204"/>
    </source>
</evidence>
<evidence type="ECO:0000256" key="20">
    <source>
        <dbReference type="SAM" id="Coils"/>
    </source>
</evidence>
<evidence type="ECO:0000256" key="17">
    <source>
        <dbReference type="ARBA" id="ARBA00061809"/>
    </source>
</evidence>
<dbReference type="Pfam" id="PF21925">
    <property type="entry name" value="XRCC4_C"/>
    <property type="match status" value="1"/>
</dbReference>
<dbReference type="GO" id="GO:0019899">
    <property type="term" value="F:enzyme binding"/>
    <property type="evidence" value="ECO:0007669"/>
    <property type="project" value="Ensembl"/>
</dbReference>
<dbReference type="Ensembl" id="ENSPTXT00000006646.1">
    <property type="protein sequence ID" value="ENSPTXP00000006427.1"/>
    <property type="gene ID" value="ENSPTXG00000004688.1"/>
</dbReference>
<keyword evidence="26" id="KW-1185">Reference proteome</keyword>
<dbReference type="GO" id="GO:0070975">
    <property type="term" value="F:FHA domain binding"/>
    <property type="evidence" value="ECO:0007669"/>
    <property type="project" value="Ensembl"/>
</dbReference>
<dbReference type="GO" id="GO:0042802">
    <property type="term" value="F:identical protein binding"/>
    <property type="evidence" value="ECO:0007669"/>
    <property type="project" value="Ensembl"/>
</dbReference>
<dbReference type="FunFam" id="2.170.210.10:FF:000002">
    <property type="entry name" value="DNA repair protein XRCC4"/>
    <property type="match status" value="1"/>
</dbReference>
<keyword evidence="10 20" id="KW-0175">Coiled coil</keyword>
<dbReference type="GO" id="GO:0006284">
    <property type="term" value="P:base-excision repair"/>
    <property type="evidence" value="ECO:0007669"/>
    <property type="project" value="Ensembl"/>
</dbReference>
<evidence type="ECO:0000256" key="3">
    <source>
        <dbReference type="ARBA" id="ARBA00004496"/>
    </source>
</evidence>
<evidence type="ECO:0000256" key="14">
    <source>
        <dbReference type="ARBA" id="ARBA00023242"/>
    </source>
</evidence>
<gene>
    <name evidence="25" type="primary">XRCC4</name>
</gene>
<evidence type="ECO:0000256" key="18">
    <source>
        <dbReference type="ARBA" id="ARBA00068198"/>
    </source>
</evidence>
<feature type="domain" description="XRCC4 C-terminal" evidence="24">
    <location>
        <begin position="216"/>
        <end position="287"/>
    </location>
</feature>
<comment type="function">
    <text evidence="16">Acts as an activator of the phospholipid scramblase activity of XKR4. This form, which is generated upon caspase-3 (CASP3) cleavage, translocates into the cytoplasm and interacts with XKR4, thereby promoting phosphatidylserine scramblase activity of XKR4 and leading to phosphatidylserine exposure on apoptotic cell surface.</text>
</comment>
<dbReference type="GO" id="GO:0010165">
    <property type="term" value="P:response to X-ray"/>
    <property type="evidence" value="ECO:0007669"/>
    <property type="project" value="Ensembl"/>
</dbReference>
<evidence type="ECO:0000256" key="21">
    <source>
        <dbReference type="SAM" id="MobiDB-lite"/>
    </source>
</evidence>
<dbReference type="Gene3D" id="1.20.5.370">
    <property type="match status" value="1"/>
</dbReference>
<keyword evidence="12" id="KW-0233">DNA recombination</keyword>
<dbReference type="SUPFAM" id="SSF50809">
    <property type="entry name" value="XRCC4, N-terminal domain"/>
    <property type="match status" value="1"/>
</dbReference>
<evidence type="ECO:0000259" key="23">
    <source>
        <dbReference type="Pfam" id="PF21924"/>
    </source>
</evidence>
<evidence type="ECO:0000256" key="1">
    <source>
        <dbReference type="ARBA" id="ARBA00004123"/>
    </source>
</evidence>
<dbReference type="Pfam" id="PF06632">
    <property type="entry name" value="XRCC4"/>
    <property type="match status" value="1"/>
</dbReference>
<dbReference type="SUPFAM" id="SSF58022">
    <property type="entry name" value="XRCC4, C-terminal oligomerization domain"/>
    <property type="match status" value="1"/>
</dbReference>
<accession>A0A670YAI7</accession>
<name>A0A670YAI7_PSETE</name>
<evidence type="ECO:0000256" key="16">
    <source>
        <dbReference type="ARBA" id="ARBA00053797"/>
    </source>
</evidence>
<feature type="coiled-coil region" evidence="20">
    <location>
        <begin position="138"/>
        <end position="205"/>
    </location>
</feature>
<dbReference type="Pfam" id="PF21924">
    <property type="entry name" value="XRCC4_CC"/>
    <property type="match status" value="1"/>
</dbReference>
<dbReference type="GO" id="GO:0005829">
    <property type="term" value="C:cytosol"/>
    <property type="evidence" value="ECO:0007669"/>
    <property type="project" value="Ensembl"/>
</dbReference>
<evidence type="ECO:0000256" key="6">
    <source>
        <dbReference type="ARBA" id="ARBA00022499"/>
    </source>
</evidence>
<evidence type="ECO:0000256" key="10">
    <source>
        <dbReference type="ARBA" id="ARBA00023054"/>
    </source>
</evidence>
<evidence type="ECO:0000313" key="26">
    <source>
        <dbReference type="Proteomes" id="UP000472273"/>
    </source>
</evidence>
<keyword evidence="4" id="KW-0158">Chromosome</keyword>
<evidence type="ECO:0000256" key="12">
    <source>
        <dbReference type="ARBA" id="ARBA00023172"/>
    </source>
</evidence>
<proteinExistence type="inferred from homology"/>
<evidence type="ECO:0000259" key="24">
    <source>
        <dbReference type="Pfam" id="PF21925"/>
    </source>
</evidence>
<evidence type="ECO:0000256" key="11">
    <source>
        <dbReference type="ARBA" id="ARBA00023125"/>
    </source>
</evidence>
<sequence>MEKKMRQLCPISDPDTTYFLQITWCKDLGMGFDLILSDGQSSWTGRVSEEKISREAADMEMKQEKYVEELKKVLLFDQFSDTYRFDISKKEINGESIHFSYEKNLKDVTFRLGSLKLQRVTNSPEVIRELIIHCLDCVKELHAKNDHLQKENERLLNNLGDILQKCVEAKEELETDLYKRFVLVLNEKKTKIRSLLKHLKEVKEMVPETAQASTVQKENYEGSTDEESENLIQLTTSESIKPRRDPLLGSPDITDIVPSRKRRQLTSKNGNTKPKVTLQEAQTTSKETWGVAWWSCDWVDVAWWSCYWLGMANSISLTSRHASPRLVSHDCGDAATVVSLKNGHKSLVSVPL</sequence>
<evidence type="ECO:0000256" key="9">
    <source>
        <dbReference type="ARBA" id="ARBA00022843"/>
    </source>
</evidence>
<dbReference type="Proteomes" id="UP000472273">
    <property type="component" value="Unplaced"/>
</dbReference>
<dbReference type="CDD" id="cd22283">
    <property type="entry name" value="HD_XRCC4_N"/>
    <property type="match status" value="1"/>
</dbReference>
<dbReference type="Gene3D" id="2.170.210.10">
    <property type="entry name" value="DNA double-strand break repair and VJ recombination XRCC4, N-terminal"/>
    <property type="match status" value="1"/>
</dbReference>
<feature type="domain" description="XRCC4 coiled-coil" evidence="23">
    <location>
        <begin position="124"/>
        <end position="195"/>
    </location>
</feature>
<keyword evidence="8" id="KW-0227">DNA damage</keyword>
<keyword evidence="13" id="KW-0234">DNA repair</keyword>
<evidence type="ECO:0000256" key="2">
    <source>
        <dbReference type="ARBA" id="ARBA00004286"/>
    </source>
</evidence>
<keyword evidence="9" id="KW-0832">Ubl conjugation</keyword>
<evidence type="ECO:0000256" key="5">
    <source>
        <dbReference type="ARBA" id="ARBA00022490"/>
    </source>
</evidence>
<dbReference type="InterPro" id="IPR053961">
    <property type="entry name" value="XRCC4_N"/>
</dbReference>
<dbReference type="AlphaFoldDB" id="A0A670YAI7"/>
<dbReference type="InterPro" id="IPR014751">
    <property type="entry name" value="XRCC4-like_C"/>
</dbReference>
<dbReference type="InterPro" id="IPR010585">
    <property type="entry name" value="DNA_repair_prot_XRCC4"/>
</dbReference>
<evidence type="ECO:0000259" key="22">
    <source>
        <dbReference type="Pfam" id="PF06632"/>
    </source>
</evidence>
<keyword evidence="5" id="KW-0963">Cytoplasm</keyword>
<dbReference type="InterPro" id="IPR038051">
    <property type="entry name" value="XRCC4-like_N_sf"/>
</dbReference>
<dbReference type="GO" id="GO:0003677">
    <property type="term" value="F:DNA binding"/>
    <property type="evidence" value="ECO:0007669"/>
    <property type="project" value="UniProtKB-KW"/>
</dbReference>
<comment type="subcellular location">
    <subcellularLocation>
        <location evidence="2">Chromosome</location>
    </subcellularLocation>
    <subcellularLocation>
        <location evidence="3">Cytoplasm</location>
    </subcellularLocation>
    <subcellularLocation>
        <location evidence="1">Nucleus</location>
    </subcellularLocation>
</comment>
<dbReference type="GO" id="GO:0032807">
    <property type="term" value="C:DNA ligase IV complex"/>
    <property type="evidence" value="ECO:0007669"/>
    <property type="project" value="Ensembl"/>
</dbReference>